<keyword evidence="2" id="KW-1015">Disulfide bond</keyword>
<organism evidence="5 6">
    <name type="scientific">Amphibalanus amphitrite</name>
    <name type="common">Striped barnacle</name>
    <name type="synonym">Balanus amphitrite</name>
    <dbReference type="NCBI Taxonomy" id="1232801"/>
    <lineage>
        <taxon>Eukaryota</taxon>
        <taxon>Metazoa</taxon>
        <taxon>Ecdysozoa</taxon>
        <taxon>Arthropoda</taxon>
        <taxon>Crustacea</taxon>
        <taxon>Multicrustacea</taxon>
        <taxon>Cirripedia</taxon>
        <taxon>Thoracica</taxon>
        <taxon>Thoracicalcarea</taxon>
        <taxon>Balanomorpha</taxon>
        <taxon>Balanoidea</taxon>
        <taxon>Balanidae</taxon>
        <taxon>Amphibalaninae</taxon>
        <taxon>Amphibalanus</taxon>
    </lineage>
</organism>
<sequence>MTVDVLSDHCYTLTAREPPYEATEYRGEVLPLDKVRRSDTGYYLCIASNGLPPSVSKKIKLEVHFHPVVQVPTQLIGVPLWTDVTLRCHVEALPKSINYWNKEPGGESVRPGGERGVTGRLERSDREVKALRTARRRPVRPMGGCCLFRVVCRHAFLVQAACVLFVLLINRARYTHNVCLWT</sequence>
<keyword evidence="4" id="KW-0472">Membrane</keyword>
<dbReference type="GO" id="GO:0043005">
    <property type="term" value="C:neuron projection"/>
    <property type="evidence" value="ECO:0007669"/>
    <property type="project" value="TreeGrafter"/>
</dbReference>
<dbReference type="PANTHER" id="PTHR12231:SF253">
    <property type="entry name" value="DPR-INTERACTING PROTEIN ETA, ISOFORM B-RELATED"/>
    <property type="match status" value="1"/>
</dbReference>
<protein>
    <submittedName>
        <fullName evidence="5">Lachesin</fullName>
    </submittedName>
</protein>
<evidence type="ECO:0000256" key="3">
    <source>
        <dbReference type="ARBA" id="ARBA00023319"/>
    </source>
</evidence>
<keyword evidence="1" id="KW-0677">Repeat</keyword>
<dbReference type="InterPro" id="IPR051170">
    <property type="entry name" value="Neural/epithelial_adhesion"/>
</dbReference>
<keyword evidence="4" id="KW-0812">Transmembrane</keyword>
<feature type="transmembrane region" description="Helical" evidence="4">
    <location>
        <begin position="146"/>
        <end position="169"/>
    </location>
</feature>
<keyword evidence="3" id="KW-0393">Immunoglobulin domain</keyword>
<evidence type="ECO:0000256" key="2">
    <source>
        <dbReference type="ARBA" id="ARBA00023157"/>
    </source>
</evidence>
<proteinExistence type="predicted"/>
<dbReference type="InterPro" id="IPR013783">
    <property type="entry name" value="Ig-like_fold"/>
</dbReference>
<evidence type="ECO:0000313" key="5">
    <source>
        <dbReference type="EMBL" id="KAF0306913.1"/>
    </source>
</evidence>
<dbReference type="OrthoDB" id="10012075at2759"/>
<evidence type="ECO:0000313" key="6">
    <source>
        <dbReference type="Proteomes" id="UP000440578"/>
    </source>
</evidence>
<keyword evidence="4" id="KW-1133">Transmembrane helix</keyword>
<dbReference type="InterPro" id="IPR036179">
    <property type="entry name" value="Ig-like_dom_sf"/>
</dbReference>
<accession>A0A6A4WLB0</accession>
<evidence type="ECO:0000256" key="4">
    <source>
        <dbReference type="SAM" id="Phobius"/>
    </source>
</evidence>
<dbReference type="Gene3D" id="2.60.40.10">
    <property type="entry name" value="Immunoglobulins"/>
    <property type="match status" value="1"/>
</dbReference>
<name>A0A6A4WLB0_AMPAM</name>
<gene>
    <name evidence="5" type="primary">LAC_9</name>
    <name evidence="5" type="ORF">FJT64_021685</name>
</gene>
<keyword evidence="6" id="KW-1185">Reference proteome</keyword>
<reference evidence="5 6" key="1">
    <citation type="submission" date="2019-07" db="EMBL/GenBank/DDBJ databases">
        <title>Draft genome assembly of a fouling barnacle, Amphibalanus amphitrite (Darwin, 1854): The first reference genome for Thecostraca.</title>
        <authorList>
            <person name="Kim W."/>
        </authorList>
    </citation>
    <scope>NUCLEOTIDE SEQUENCE [LARGE SCALE GENOMIC DNA]</scope>
    <source>
        <strain evidence="5">SNU_AA5</strain>
        <tissue evidence="5">Soma without cirri and trophi</tissue>
    </source>
</reference>
<dbReference type="Proteomes" id="UP000440578">
    <property type="component" value="Unassembled WGS sequence"/>
</dbReference>
<dbReference type="PANTHER" id="PTHR12231">
    <property type="entry name" value="CTX-RELATED TYPE I TRANSMEMBRANE PROTEIN"/>
    <property type="match status" value="1"/>
</dbReference>
<comment type="caution">
    <text evidence="5">The sequence shown here is derived from an EMBL/GenBank/DDBJ whole genome shotgun (WGS) entry which is preliminary data.</text>
</comment>
<dbReference type="AlphaFoldDB" id="A0A6A4WLB0"/>
<evidence type="ECO:0000256" key="1">
    <source>
        <dbReference type="ARBA" id="ARBA00022737"/>
    </source>
</evidence>
<dbReference type="EMBL" id="VIIS01000623">
    <property type="protein sequence ID" value="KAF0306913.1"/>
    <property type="molecule type" value="Genomic_DNA"/>
</dbReference>
<dbReference type="SUPFAM" id="SSF48726">
    <property type="entry name" value="Immunoglobulin"/>
    <property type="match status" value="1"/>
</dbReference>